<evidence type="ECO:0000259" key="8">
    <source>
        <dbReference type="Pfam" id="PF23247"/>
    </source>
</evidence>
<gene>
    <name evidence="9" type="ORF">DCAR_0726795</name>
</gene>
<dbReference type="Pfam" id="PF23247">
    <property type="entry name" value="LRR_RPS2"/>
    <property type="match status" value="1"/>
</dbReference>
<dbReference type="InterPro" id="IPR027417">
    <property type="entry name" value="P-loop_NTPase"/>
</dbReference>
<dbReference type="GO" id="GO:0043531">
    <property type="term" value="F:ADP binding"/>
    <property type="evidence" value="ECO:0007669"/>
    <property type="project" value="InterPro"/>
</dbReference>
<evidence type="ECO:0000259" key="7">
    <source>
        <dbReference type="Pfam" id="PF00931"/>
    </source>
</evidence>
<dbReference type="Gene3D" id="3.40.50.300">
    <property type="entry name" value="P-loop containing nucleotide triphosphate hydrolases"/>
    <property type="match status" value="1"/>
</dbReference>
<dbReference type="SUPFAM" id="SSF52058">
    <property type="entry name" value="L domain-like"/>
    <property type="match status" value="1"/>
</dbReference>
<dbReference type="PANTHER" id="PTHR33463:SF136">
    <property type="entry name" value="NB-ARC DOMAIN-CONTAINING PROTEIN"/>
    <property type="match status" value="1"/>
</dbReference>
<evidence type="ECO:0000256" key="3">
    <source>
        <dbReference type="ARBA" id="ARBA00022737"/>
    </source>
</evidence>
<dbReference type="Gene3D" id="1.10.10.10">
    <property type="entry name" value="Winged helix-like DNA-binding domain superfamily/Winged helix DNA-binding domain"/>
    <property type="match status" value="1"/>
</dbReference>
<dbReference type="InterPro" id="IPR036388">
    <property type="entry name" value="WH-like_DNA-bd_sf"/>
</dbReference>
<evidence type="ECO:0000313" key="10">
    <source>
        <dbReference type="Proteomes" id="UP000077755"/>
    </source>
</evidence>
<evidence type="ECO:0008006" key="11">
    <source>
        <dbReference type="Google" id="ProtNLM"/>
    </source>
</evidence>
<keyword evidence="4" id="KW-0611">Plant defense</keyword>
<evidence type="ECO:0000256" key="2">
    <source>
        <dbReference type="ARBA" id="ARBA00022614"/>
    </source>
</evidence>
<organism evidence="9 10">
    <name type="scientific">Daucus carota subsp. sativus</name>
    <name type="common">Carrot</name>
    <dbReference type="NCBI Taxonomy" id="79200"/>
    <lineage>
        <taxon>Eukaryota</taxon>
        <taxon>Viridiplantae</taxon>
        <taxon>Streptophyta</taxon>
        <taxon>Embryophyta</taxon>
        <taxon>Tracheophyta</taxon>
        <taxon>Spermatophyta</taxon>
        <taxon>Magnoliopsida</taxon>
        <taxon>eudicotyledons</taxon>
        <taxon>Gunneridae</taxon>
        <taxon>Pentapetalae</taxon>
        <taxon>asterids</taxon>
        <taxon>campanulids</taxon>
        <taxon>Apiales</taxon>
        <taxon>Apiaceae</taxon>
        <taxon>Apioideae</taxon>
        <taxon>Scandiceae</taxon>
        <taxon>Daucinae</taxon>
        <taxon>Daucus</taxon>
        <taxon>Daucus sect. Daucus</taxon>
    </lineage>
</organism>
<keyword evidence="5" id="KW-0547">Nucleotide-binding</keyword>
<dbReference type="Gene3D" id="1.10.8.430">
    <property type="entry name" value="Helical domain of apoptotic protease-activating factors"/>
    <property type="match status" value="1"/>
</dbReference>
<comment type="similarity">
    <text evidence="1">Belongs to the disease resistance NB-LRR family.</text>
</comment>
<dbReference type="EMBL" id="CP093349">
    <property type="protein sequence ID" value="WOH07365.1"/>
    <property type="molecule type" value="Genomic_DNA"/>
</dbReference>
<dbReference type="Pfam" id="PF00931">
    <property type="entry name" value="NB-ARC"/>
    <property type="match status" value="1"/>
</dbReference>
<evidence type="ECO:0000256" key="6">
    <source>
        <dbReference type="SAM" id="Coils"/>
    </source>
</evidence>
<feature type="domain" description="NB-ARC" evidence="7">
    <location>
        <begin position="161"/>
        <end position="331"/>
    </location>
</feature>
<keyword evidence="6" id="KW-0175">Coiled coil</keyword>
<dbReference type="InterPro" id="IPR057135">
    <property type="entry name" value="At4g27190-like_LRR"/>
</dbReference>
<dbReference type="InterPro" id="IPR050905">
    <property type="entry name" value="Plant_NBS-LRR"/>
</dbReference>
<dbReference type="InterPro" id="IPR002182">
    <property type="entry name" value="NB-ARC"/>
</dbReference>
<dbReference type="PRINTS" id="PR00364">
    <property type="entry name" value="DISEASERSIST"/>
</dbReference>
<keyword evidence="2" id="KW-0433">Leucine-rich repeat</keyword>
<feature type="domain" description="Disease resistance protein At4g27190-like leucine-rich repeats" evidence="8">
    <location>
        <begin position="797"/>
        <end position="886"/>
    </location>
</feature>
<feature type="coiled-coil region" evidence="6">
    <location>
        <begin position="32"/>
        <end position="66"/>
    </location>
</feature>
<proteinExistence type="inferred from homology"/>
<name>A0AAF0XG08_DAUCS</name>
<dbReference type="SUPFAM" id="SSF52540">
    <property type="entry name" value="P-loop containing nucleoside triphosphate hydrolases"/>
    <property type="match status" value="1"/>
</dbReference>
<dbReference type="GO" id="GO:0006952">
    <property type="term" value="P:defense response"/>
    <property type="evidence" value="ECO:0007669"/>
    <property type="project" value="UniProtKB-KW"/>
</dbReference>
<dbReference type="AlphaFoldDB" id="A0AAF0XG08"/>
<protein>
    <recommendedName>
        <fullName evidence="11">NB-ARC domain-containing protein</fullName>
    </recommendedName>
</protein>
<evidence type="ECO:0000313" key="9">
    <source>
        <dbReference type="EMBL" id="WOH07365.1"/>
    </source>
</evidence>
<reference evidence="9" key="1">
    <citation type="journal article" date="2016" name="Nat. Genet.">
        <title>A high-quality carrot genome assembly provides new insights into carotenoid accumulation and asterid genome evolution.</title>
        <authorList>
            <person name="Iorizzo M."/>
            <person name="Ellison S."/>
            <person name="Senalik D."/>
            <person name="Zeng P."/>
            <person name="Satapoomin P."/>
            <person name="Huang J."/>
            <person name="Bowman M."/>
            <person name="Iovene M."/>
            <person name="Sanseverino W."/>
            <person name="Cavagnaro P."/>
            <person name="Yildiz M."/>
            <person name="Macko-Podgorni A."/>
            <person name="Moranska E."/>
            <person name="Grzebelus E."/>
            <person name="Grzebelus D."/>
            <person name="Ashrafi H."/>
            <person name="Zheng Z."/>
            <person name="Cheng S."/>
            <person name="Spooner D."/>
            <person name="Van Deynze A."/>
            <person name="Simon P."/>
        </authorList>
    </citation>
    <scope>NUCLEOTIDE SEQUENCE</scope>
    <source>
        <tissue evidence="9">Leaf</tissue>
    </source>
</reference>
<evidence type="ECO:0000256" key="1">
    <source>
        <dbReference type="ARBA" id="ARBA00008894"/>
    </source>
</evidence>
<dbReference type="GO" id="GO:0005524">
    <property type="term" value="F:ATP binding"/>
    <property type="evidence" value="ECO:0007669"/>
    <property type="project" value="UniProtKB-KW"/>
</dbReference>
<dbReference type="PANTHER" id="PTHR33463">
    <property type="entry name" value="NB-ARC DOMAIN-CONTAINING PROTEIN-RELATED"/>
    <property type="match status" value="1"/>
</dbReference>
<accession>A0AAF0XG08</accession>
<evidence type="ECO:0000256" key="5">
    <source>
        <dbReference type="ARBA" id="ARBA00022840"/>
    </source>
</evidence>
<sequence>MVGLGDIPCVGKFVERLSEYTVDAVFHSLKYMLCYKSLVNDLNSEIEKLNIEKDKMCRKVKEEEKNGKVIQDYVSKWQKEVEEIQEISEELSPSCSCIQSLPIPDPISSFRIGKHAVKKAETVTKLTISGMKHLAGDIAYLPEVIYMPNCDTTFEDFQSRKDVYEKLWDALVDQDSPLIHGIYGMPGVGKTRTMEKFWEDAMKKKIFDKVVRVNVGNEKLDKLKLQDQIAGCLDCNLQSQDVDRRASQLEISLRSCGKILLILDDVWREIPLGNIIGNSLFDGSSSRGSKILLTSREQDVCLRNKCKHLVEIQTLSPREALSLFKNTVGSDTINSLQDESLVQKVCNECAQLPLLIHAVGKALTGKPQISWKDALVQLEKGKFEKIVGVDPQVYACIKLSIDNLRDDDAKSCLFLCSLFPEDDEIDMKMLIQLATGSQLIPDGEPRVLAMVHYLKVSSLLLDCGVDYITKVHDIIRDVARSIASTDSKYALLQVTCNSGYFPSDASYCTGKFLRLDAETDDVHFKEREVCPDLHTLWLQCNNHPQQFSGGFYKMFVNLNFLMLQKVNISLKQFSLQPLDNLGTLTLSRCDTRKTDGSLFPKSLKTLCIWYCDLPRPLDVANLKYLRKLEIQQKREPELVMALNVISTLSSLEELHIPNGFIIDREEYHTEPIVMEICELTHLASLQFHFYADHTFRVKNVFSELDRYSICVGAPKDIDLSERYWRVSAMRSTRLYGHHSQSWEGLMTRAEEVRLRYSNVEVSSICNGQRRAFEDLNKLYIENCDMEHLASMSCISHDEIQYSLRPATCFSKLTILKISYCSEMKYLFCNNIAKNLGQLQELTVNNCKSMEAIILNEGTSDRKVINFSKLKLLKILFLSRLKSFYVRKKYMISGSTLSTDLPAEYQSLFDGHVCFPL</sequence>
<dbReference type="Proteomes" id="UP000077755">
    <property type="component" value="Chromosome 7"/>
</dbReference>
<keyword evidence="5" id="KW-0067">ATP-binding</keyword>
<evidence type="ECO:0000256" key="4">
    <source>
        <dbReference type="ARBA" id="ARBA00022821"/>
    </source>
</evidence>
<reference evidence="9" key="2">
    <citation type="submission" date="2022-03" db="EMBL/GenBank/DDBJ databases">
        <title>Draft title - Genomic analysis of global carrot germplasm unveils the trajectory of domestication and the origin of high carotenoid orange carrot.</title>
        <authorList>
            <person name="Iorizzo M."/>
            <person name="Ellison S."/>
            <person name="Senalik D."/>
            <person name="Macko-Podgorni A."/>
            <person name="Grzebelus D."/>
            <person name="Bostan H."/>
            <person name="Rolling W."/>
            <person name="Curaba J."/>
            <person name="Simon P."/>
        </authorList>
    </citation>
    <scope>NUCLEOTIDE SEQUENCE</scope>
    <source>
        <tissue evidence="9">Leaf</tissue>
    </source>
</reference>
<keyword evidence="3" id="KW-0677">Repeat</keyword>
<dbReference type="InterPro" id="IPR032675">
    <property type="entry name" value="LRR_dom_sf"/>
</dbReference>
<keyword evidence="10" id="KW-1185">Reference proteome</keyword>
<dbReference type="InterPro" id="IPR042197">
    <property type="entry name" value="Apaf_helical"/>
</dbReference>
<dbReference type="Gene3D" id="3.80.10.10">
    <property type="entry name" value="Ribonuclease Inhibitor"/>
    <property type="match status" value="2"/>
</dbReference>